<feature type="transmembrane region" description="Helical" evidence="1">
    <location>
        <begin position="288"/>
        <end position="310"/>
    </location>
</feature>
<name>A0A3N0WWS7_9FLAO</name>
<dbReference type="RefSeq" id="WP_123265802.1">
    <property type="nucleotide sequence ID" value="NZ_RJUG01000003.1"/>
</dbReference>
<dbReference type="EMBL" id="RJUG01000003">
    <property type="protein sequence ID" value="ROI09221.1"/>
    <property type="molecule type" value="Genomic_DNA"/>
</dbReference>
<evidence type="ECO:0000313" key="2">
    <source>
        <dbReference type="EMBL" id="ROI09221.1"/>
    </source>
</evidence>
<evidence type="ECO:0000256" key="1">
    <source>
        <dbReference type="SAM" id="Phobius"/>
    </source>
</evidence>
<feature type="transmembrane region" description="Helical" evidence="1">
    <location>
        <begin position="175"/>
        <end position="197"/>
    </location>
</feature>
<feature type="transmembrane region" description="Helical" evidence="1">
    <location>
        <begin position="133"/>
        <end position="155"/>
    </location>
</feature>
<reference evidence="3" key="2">
    <citation type="submission" date="2018-11" db="EMBL/GenBank/DDBJ databases">
        <title>Proposal to divide the Flavobacteriaceae and reorganize its genera based on Amino Acid Identity values calculated from whole genome sequences.</title>
        <authorList>
            <person name="Nicholson A.C."/>
            <person name="Gulvik C.A."/>
            <person name="Whitney A.M."/>
            <person name="Humrighouse B.W."/>
            <person name="Bell M."/>
            <person name="Holmens B."/>
            <person name="Steigerwalt A."/>
            <person name="Villarma A."/>
            <person name="Sheth M."/>
            <person name="Batra D."/>
            <person name="Pryor J."/>
            <person name="Bernardet J.-F."/>
            <person name="Hugo C."/>
            <person name="Kampfer P."/>
            <person name="Newman J."/>
            <person name="Mcquiston J.R."/>
        </authorList>
    </citation>
    <scope>NUCLEOTIDE SEQUENCE [LARGE SCALE GENOMIC DNA]</scope>
    <source>
        <strain evidence="3">H3056</strain>
    </source>
</reference>
<dbReference type="Pfam" id="PF14897">
    <property type="entry name" value="EpsG"/>
    <property type="match status" value="1"/>
</dbReference>
<comment type="caution">
    <text evidence="2">The sequence shown here is derived from an EMBL/GenBank/DDBJ whole genome shotgun (WGS) entry which is preliminary data.</text>
</comment>
<dbReference type="Proteomes" id="UP000270224">
    <property type="component" value="Unassembled WGS sequence"/>
</dbReference>
<feature type="transmembrane region" description="Helical" evidence="1">
    <location>
        <begin position="104"/>
        <end position="126"/>
    </location>
</feature>
<keyword evidence="1" id="KW-0812">Transmembrane</keyword>
<evidence type="ECO:0000313" key="3">
    <source>
        <dbReference type="Proteomes" id="UP000270224"/>
    </source>
</evidence>
<dbReference type="OrthoDB" id="1112074at2"/>
<feature type="transmembrane region" description="Helical" evidence="1">
    <location>
        <begin position="265"/>
        <end position="281"/>
    </location>
</feature>
<feature type="transmembrane region" description="Helical" evidence="1">
    <location>
        <begin position="345"/>
        <end position="362"/>
    </location>
</feature>
<keyword evidence="1" id="KW-0472">Membrane</keyword>
<feature type="transmembrane region" description="Helical" evidence="1">
    <location>
        <begin position="13"/>
        <end position="30"/>
    </location>
</feature>
<accession>A0A3N0WWS7</accession>
<dbReference type="AlphaFoldDB" id="A0A3N0WWS7"/>
<gene>
    <name evidence="2" type="ORF">EGI11_07355</name>
</gene>
<dbReference type="InterPro" id="IPR049458">
    <property type="entry name" value="EpsG-like"/>
</dbReference>
<keyword evidence="1" id="KW-1133">Transmembrane helix</keyword>
<organism evidence="2 3">
    <name type="scientific">Kaistella daneshvariae</name>
    <dbReference type="NCBI Taxonomy" id="2487074"/>
    <lineage>
        <taxon>Bacteria</taxon>
        <taxon>Pseudomonadati</taxon>
        <taxon>Bacteroidota</taxon>
        <taxon>Flavobacteriia</taxon>
        <taxon>Flavobacteriales</taxon>
        <taxon>Weeksellaceae</taxon>
        <taxon>Chryseobacterium group</taxon>
        <taxon>Kaistella</taxon>
    </lineage>
</organism>
<feature type="transmembrane region" description="Helical" evidence="1">
    <location>
        <begin position="316"/>
        <end position="333"/>
    </location>
</feature>
<feature type="transmembrane region" description="Helical" evidence="1">
    <location>
        <begin position="209"/>
        <end position="231"/>
    </location>
</feature>
<reference evidence="3" key="1">
    <citation type="submission" date="2018-11" db="EMBL/GenBank/DDBJ databases">
        <title>Proposal to divide the Flavobacteriaceae and reorganize its genera based on Amino Acid Identity values calculated from whole genome sequences.</title>
        <authorList>
            <person name="Nicholson A.C."/>
            <person name="Gulvik C.A."/>
            <person name="Whitney A.M."/>
            <person name="Humrighouse B.W."/>
            <person name="Bell M."/>
            <person name="Holmes B."/>
            <person name="Steigerwalt A."/>
            <person name="Villarma A."/>
            <person name="Sheth M."/>
            <person name="Batra D."/>
            <person name="Pryor J."/>
            <person name="Bernardet J.-F."/>
            <person name="Hugo C."/>
            <person name="Kampfer P."/>
            <person name="Newman J."/>
            <person name="Mcquiston J.R."/>
        </authorList>
    </citation>
    <scope>NUCLEOTIDE SEQUENCE [LARGE SCALE GENOMIC DNA]</scope>
    <source>
        <strain evidence="3">H3056</strain>
    </source>
</reference>
<proteinExistence type="predicted"/>
<protein>
    <submittedName>
        <fullName evidence="2">EpsG family protein</fullName>
    </submittedName>
</protein>
<feature type="transmembrane region" description="Helical" evidence="1">
    <location>
        <begin position="42"/>
        <end position="59"/>
    </location>
</feature>
<sequence>MFDFIPVEIYTDIQYYIILGIVVVILLYAFTGDLQNRARVRSLNSFGWFFVIMFTLYMGQRQVSYHFGDTINYNRAYQILLSGGELLVVKDYLFNYMMVFSSNFMSVNSFFLLVDVLYIVPVVLFSRKYFGSYWFIAFIMFAGSFSFWSYGVNGLRNGLGTALFILALYFYDRKWLLYLCLGMSYFMHASLMIPIAAFMLSGLYKNPKIYLYIWVAAIPLSLAGGSVWTSFFTSLGFAEERAQGYLTGGEEFSDQFSQTGFRWDFLVYSSSAIFAGWYFIFKKKITDSFYIHVFGVYCITNAFWILVITAAFSNRFAYLSWFLMPAVIAYPMFRYKIWDNQYRTFSLILLLYFMFTFIMNVVL</sequence>